<comment type="caution">
    <text evidence="4">The sequence shown here is derived from an EMBL/GenBank/DDBJ whole genome shotgun (WGS) entry which is preliminary data.</text>
</comment>
<dbReference type="PANTHER" id="PTHR42919:SF8">
    <property type="entry name" value="N-ALPHA-ACETYLTRANSFERASE 50"/>
    <property type="match status" value="1"/>
</dbReference>
<dbReference type="PROSITE" id="PS51186">
    <property type="entry name" value="GNAT"/>
    <property type="match status" value="1"/>
</dbReference>
<dbReference type="EMBL" id="JBBYAF010000005">
    <property type="protein sequence ID" value="MEL3971513.1"/>
    <property type="molecule type" value="Genomic_DNA"/>
</dbReference>
<dbReference type="SUPFAM" id="SSF55729">
    <property type="entry name" value="Acyl-CoA N-acyltransferases (Nat)"/>
    <property type="match status" value="1"/>
</dbReference>
<dbReference type="InterPro" id="IPR000182">
    <property type="entry name" value="GNAT_dom"/>
</dbReference>
<evidence type="ECO:0000256" key="2">
    <source>
        <dbReference type="ARBA" id="ARBA00023315"/>
    </source>
</evidence>
<dbReference type="Proteomes" id="UP001389717">
    <property type="component" value="Unassembled WGS sequence"/>
</dbReference>
<sequence>MNIYQTKDYEKIAVLNEAVQKVHVEAYPDYFKEYQYEAIKEFFKKVIEETHHIFLILEDEGVAVGYAWIEKKHYPENLFKKAYSSLLVHQLSIDANARRKGYGSFFMKEIICLAKKYNLHKIELDYWRDNKMAKDFYQKQGFTIFREYVYKEID</sequence>
<keyword evidence="5" id="KW-1185">Reference proteome</keyword>
<reference evidence="4 5" key="1">
    <citation type="submission" date="2024-04" db="EMBL/GenBank/DDBJ databases">
        <title>Bacillus oryzaecorticis sp. nov., a moderately halophilic bacterium isolated from rice husks.</title>
        <authorList>
            <person name="Zhu H.-S."/>
        </authorList>
    </citation>
    <scope>NUCLEOTIDE SEQUENCE [LARGE SCALE GENOMIC DNA]</scope>
    <source>
        <strain evidence="4 5">ZC255</strain>
    </source>
</reference>
<dbReference type="Pfam" id="PF00583">
    <property type="entry name" value="Acetyltransf_1"/>
    <property type="match status" value="1"/>
</dbReference>
<proteinExistence type="predicted"/>
<keyword evidence="2" id="KW-0012">Acyltransferase</keyword>
<dbReference type="PANTHER" id="PTHR42919">
    <property type="entry name" value="N-ALPHA-ACETYLTRANSFERASE"/>
    <property type="match status" value="1"/>
</dbReference>
<evidence type="ECO:0000313" key="4">
    <source>
        <dbReference type="EMBL" id="MEL3971513.1"/>
    </source>
</evidence>
<dbReference type="InterPro" id="IPR016181">
    <property type="entry name" value="Acyl_CoA_acyltransferase"/>
</dbReference>
<dbReference type="RefSeq" id="WP_341980834.1">
    <property type="nucleotide sequence ID" value="NZ_JBBYAF010000005.1"/>
</dbReference>
<dbReference type="Gene3D" id="3.40.630.30">
    <property type="match status" value="1"/>
</dbReference>
<keyword evidence="1" id="KW-0808">Transferase</keyword>
<evidence type="ECO:0000256" key="1">
    <source>
        <dbReference type="ARBA" id="ARBA00022679"/>
    </source>
</evidence>
<feature type="domain" description="N-acetyltransferase" evidence="3">
    <location>
        <begin position="10"/>
        <end position="154"/>
    </location>
</feature>
<name>A0ABU9K749_9BACI</name>
<gene>
    <name evidence="4" type="ORF">AAEO50_04400</name>
</gene>
<protein>
    <submittedName>
        <fullName evidence="4">GNAT family N-acetyltransferase</fullName>
    </submittedName>
</protein>
<accession>A0ABU9K749</accession>
<dbReference type="InterPro" id="IPR051556">
    <property type="entry name" value="N-term/lysine_N-AcTrnsfr"/>
</dbReference>
<organism evidence="4 5">
    <name type="scientific">Rossellomorea oryzaecorticis</name>
    <dbReference type="NCBI Taxonomy" id="1396505"/>
    <lineage>
        <taxon>Bacteria</taxon>
        <taxon>Bacillati</taxon>
        <taxon>Bacillota</taxon>
        <taxon>Bacilli</taxon>
        <taxon>Bacillales</taxon>
        <taxon>Bacillaceae</taxon>
        <taxon>Rossellomorea</taxon>
    </lineage>
</organism>
<dbReference type="CDD" id="cd04301">
    <property type="entry name" value="NAT_SF"/>
    <property type="match status" value="1"/>
</dbReference>
<evidence type="ECO:0000259" key="3">
    <source>
        <dbReference type="PROSITE" id="PS51186"/>
    </source>
</evidence>
<evidence type="ECO:0000313" key="5">
    <source>
        <dbReference type="Proteomes" id="UP001389717"/>
    </source>
</evidence>